<keyword evidence="2" id="KW-1185">Reference proteome</keyword>
<reference evidence="1" key="1">
    <citation type="submission" date="2021-10" db="EMBL/GenBank/DDBJ databases">
        <title>Psilocybe cubensis genome.</title>
        <authorList>
            <person name="Mckernan K.J."/>
            <person name="Crawford S."/>
            <person name="Trippe A."/>
            <person name="Kane L.T."/>
            <person name="Mclaughlin S."/>
        </authorList>
    </citation>
    <scope>NUCLEOTIDE SEQUENCE</scope>
    <source>
        <strain evidence="1">MGC-MH-2018</strain>
    </source>
</reference>
<accession>A0ACB8HBX4</accession>
<dbReference type="Proteomes" id="UP000664032">
    <property type="component" value="Unassembled WGS sequence"/>
</dbReference>
<sequence>MRIIAALLTLSACLQTALSQNDAFDSIQNARNIQREQFSRFASLMDSAKKPPGTPAIGSTITFKNPAAKKFFVDGTKLPDGYLVVGSVGAYSTGFSQGTPSISNDDELGEQLMGFLVQFLEVFSELKGNNLWLTGESYAGFYVPYIANWIYEHPGLDLNLKGIWIADPSLSYGTVQQDIPALRFAQARVLVPFAIANKNLFPFNSSFWAELQQISDSCGYTDYLDKFVTYPPAGQLPLVGTNGSVLGFPRDTQQFIYFNRTDVQDAIHAPHIDWSSCTDNSVYINPVTGGPGSDTSIPSTLSVLPNVIDKSVRTVIVHGLASCSVKETLDRAQQDFILVAEGTRIAIQYVFDDVLCWNQWLTMIPICRNMTWGGAQGFHNPIEDESFTVKNMGVFGNMHTERKLTCK</sequence>
<evidence type="ECO:0000313" key="2">
    <source>
        <dbReference type="Proteomes" id="UP000664032"/>
    </source>
</evidence>
<evidence type="ECO:0000313" key="1">
    <source>
        <dbReference type="EMBL" id="KAH9485157.1"/>
    </source>
</evidence>
<organism evidence="1 2">
    <name type="scientific">Psilocybe cubensis</name>
    <name type="common">Psychedelic mushroom</name>
    <name type="synonym">Stropharia cubensis</name>
    <dbReference type="NCBI Taxonomy" id="181762"/>
    <lineage>
        <taxon>Eukaryota</taxon>
        <taxon>Fungi</taxon>
        <taxon>Dikarya</taxon>
        <taxon>Basidiomycota</taxon>
        <taxon>Agaricomycotina</taxon>
        <taxon>Agaricomycetes</taxon>
        <taxon>Agaricomycetidae</taxon>
        <taxon>Agaricales</taxon>
        <taxon>Agaricineae</taxon>
        <taxon>Strophariaceae</taxon>
        <taxon>Psilocybe</taxon>
    </lineage>
</organism>
<gene>
    <name evidence="1" type="ORF">JR316_0002064</name>
</gene>
<name>A0ACB8HBX4_PSICU</name>
<comment type="caution">
    <text evidence="1">The sequence shown here is derived from an EMBL/GenBank/DDBJ whole genome shotgun (WGS) entry which is preliminary data.</text>
</comment>
<keyword evidence="1" id="KW-0378">Hydrolase</keyword>
<protein>
    <submittedName>
        <fullName evidence="1">Serine carboxypeptidase</fullName>
    </submittedName>
</protein>
<keyword evidence="1" id="KW-0645">Protease</keyword>
<dbReference type="EMBL" id="JAFIQS020000002">
    <property type="protein sequence ID" value="KAH9485157.1"/>
    <property type="molecule type" value="Genomic_DNA"/>
</dbReference>
<proteinExistence type="predicted"/>
<keyword evidence="1" id="KW-0121">Carboxypeptidase</keyword>